<organism evidence="8 9">
    <name type="scientific">Oceanobacillus halophilus</name>
    <dbReference type="NCBI Taxonomy" id="930130"/>
    <lineage>
        <taxon>Bacteria</taxon>
        <taxon>Bacillati</taxon>
        <taxon>Bacillota</taxon>
        <taxon>Bacilli</taxon>
        <taxon>Bacillales</taxon>
        <taxon>Bacillaceae</taxon>
        <taxon>Oceanobacillus</taxon>
    </lineage>
</organism>
<comment type="subcellular location">
    <subcellularLocation>
        <location evidence="1">Cell membrane</location>
    </subcellularLocation>
</comment>
<reference evidence="8 9" key="1">
    <citation type="journal article" date="2016" name="Int. J. Syst. Evol. Microbiol.">
        <title>Oceanobacillus halophilus sp. nov., a novel moderately halophilic bacterium from a hypersaline lake.</title>
        <authorList>
            <person name="Amoozegar M.A."/>
            <person name="Bagheri M."/>
            <person name="Makhdoumi A."/>
            <person name="Nikou M.M."/>
            <person name="Fazeli S.A.S."/>
            <person name="Schumann P."/>
            <person name="Sproer C."/>
            <person name="Sanchez-Porro C."/>
            <person name="Ventosa A."/>
        </authorList>
    </citation>
    <scope>NUCLEOTIDE SEQUENCE [LARGE SCALE GENOMIC DNA]</scope>
    <source>
        <strain evidence="8 9">DSM 23996</strain>
    </source>
</reference>
<keyword evidence="7" id="KW-0732">Signal</keyword>
<feature type="transmembrane region" description="Helical" evidence="6">
    <location>
        <begin position="70"/>
        <end position="92"/>
    </location>
</feature>
<keyword evidence="8" id="KW-0969">Cilium</keyword>
<keyword evidence="4 6" id="KW-1133">Transmembrane helix</keyword>
<keyword evidence="8" id="KW-0282">Flagellum</keyword>
<keyword evidence="2" id="KW-1003">Cell membrane</keyword>
<evidence type="ECO:0000313" key="8">
    <source>
        <dbReference type="EMBL" id="RKQ37496.1"/>
    </source>
</evidence>
<name>A0A495ABY4_9BACI</name>
<keyword evidence="9" id="KW-1185">Reference proteome</keyword>
<keyword evidence="5 6" id="KW-0472">Membrane</keyword>
<evidence type="ECO:0000256" key="6">
    <source>
        <dbReference type="SAM" id="Phobius"/>
    </source>
</evidence>
<gene>
    <name evidence="8" type="ORF">D8M06_01430</name>
</gene>
<evidence type="ECO:0000256" key="5">
    <source>
        <dbReference type="ARBA" id="ARBA00023136"/>
    </source>
</evidence>
<dbReference type="Pfam" id="PF04347">
    <property type="entry name" value="FliO"/>
    <property type="match status" value="1"/>
</dbReference>
<evidence type="ECO:0000256" key="4">
    <source>
        <dbReference type="ARBA" id="ARBA00022989"/>
    </source>
</evidence>
<evidence type="ECO:0000313" key="9">
    <source>
        <dbReference type="Proteomes" id="UP000269301"/>
    </source>
</evidence>
<dbReference type="EMBL" id="RBZP01000001">
    <property type="protein sequence ID" value="RKQ37496.1"/>
    <property type="molecule type" value="Genomic_DNA"/>
</dbReference>
<accession>A0A495ABY4</accession>
<comment type="caution">
    <text evidence="8">The sequence shown here is derived from an EMBL/GenBank/DDBJ whole genome shotgun (WGS) entry which is preliminary data.</text>
</comment>
<evidence type="ECO:0000256" key="3">
    <source>
        <dbReference type="ARBA" id="ARBA00022692"/>
    </source>
</evidence>
<keyword evidence="3 6" id="KW-0812">Transmembrane</keyword>
<dbReference type="Proteomes" id="UP000269301">
    <property type="component" value="Unassembled WGS sequence"/>
</dbReference>
<dbReference type="GO" id="GO:0044781">
    <property type="term" value="P:bacterial-type flagellum organization"/>
    <property type="evidence" value="ECO:0007669"/>
    <property type="project" value="InterPro"/>
</dbReference>
<evidence type="ECO:0000256" key="7">
    <source>
        <dbReference type="SAM" id="SignalP"/>
    </source>
</evidence>
<protein>
    <submittedName>
        <fullName evidence="8">Flagellar protein</fullName>
    </submittedName>
</protein>
<keyword evidence="8" id="KW-0966">Cell projection</keyword>
<sequence length="213" mass="24176">MLFKKILYFTPIVLILFSFHFLAADVLSAPANVIDCLEDEQNCEETSKQGIELDNSEDDIVADTSQNRSLLFSIIKLFFALVLVLALIYILLKFLNKRNKLSQQVKAMENLGGISLGQNKSIQIIRIGSKFYLIGVGENVELLQELADETVKKEILDRNNNNPNSLLSSFIPTKSDNADDNKEFKHLFSSELAKLKQTRKNLINNNQKEDHNE</sequence>
<dbReference type="AlphaFoldDB" id="A0A495ABY4"/>
<proteinExistence type="predicted"/>
<dbReference type="GO" id="GO:0016020">
    <property type="term" value="C:membrane"/>
    <property type="evidence" value="ECO:0007669"/>
    <property type="project" value="InterPro"/>
</dbReference>
<feature type="chain" id="PRO_5038862259" evidence="7">
    <location>
        <begin position="24"/>
        <end position="213"/>
    </location>
</feature>
<evidence type="ECO:0000256" key="2">
    <source>
        <dbReference type="ARBA" id="ARBA00022475"/>
    </source>
</evidence>
<dbReference type="InterPro" id="IPR022781">
    <property type="entry name" value="Flagellar_biosynth_FliO"/>
</dbReference>
<feature type="signal peptide" evidence="7">
    <location>
        <begin position="1"/>
        <end position="23"/>
    </location>
</feature>
<evidence type="ECO:0000256" key="1">
    <source>
        <dbReference type="ARBA" id="ARBA00004236"/>
    </source>
</evidence>